<keyword evidence="3" id="KW-0812">Transmembrane</keyword>
<proteinExistence type="inferred from homology"/>
<dbReference type="Gene3D" id="3.30.70.1880">
    <property type="entry name" value="Protein of unknown function DUF881"/>
    <property type="match status" value="1"/>
</dbReference>
<evidence type="ECO:0000256" key="2">
    <source>
        <dbReference type="SAM" id="Coils"/>
    </source>
</evidence>
<feature type="coiled-coil region" evidence="2">
    <location>
        <begin position="59"/>
        <end position="98"/>
    </location>
</feature>
<dbReference type="OrthoDB" id="2439649at2"/>
<sequence length="251" mass="28325">MESKVRVLGRPSNLSFSMIAAIIGLMVAIQFQTVREPVVRDTRDTWQLREDLMKEKEFQSKLLLEIRSNEEKIAKYETERQQSKEEVLRETLAELKTEAGLTEVTGPGLTLSIVPAFNLVVEGGNPPSVSPDMLKRLLNELNMYGAKQVSVDGERVINTTVIRDINRVTKINGHSLNRFPIEIKVIVENSQVAEKLYNRMKVSSVAEDFFIDNLEVKVNRPESQLAVPAYQDTIRIRHMESVKTDKGGGNG</sequence>
<name>A0A427TUZ5_9BACI</name>
<dbReference type="InterPro" id="IPR010273">
    <property type="entry name" value="DUF881"/>
</dbReference>
<keyword evidence="3" id="KW-0472">Membrane</keyword>
<dbReference type="PANTHER" id="PTHR37313">
    <property type="entry name" value="UPF0749 PROTEIN RV1825"/>
    <property type="match status" value="1"/>
</dbReference>
<feature type="transmembrane region" description="Helical" evidence="3">
    <location>
        <begin position="12"/>
        <end position="31"/>
    </location>
</feature>
<dbReference type="Pfam" id="PF05949">
    <property type="entry name" value="DUF881"/>
    <property type="match status" value="1"/>
</dbReference>
<protein>
    <submittedName>
        <fullName evidence="4">DUF881 domain-containing protein</fullName>
    </submittedName>
</protein>
<dbReference type="STRING" id="285983.UB32_17790"/>
<keyword evidence="2" id="KW-0175">Coiled coil</keyword>
<comment type="caution">
    <text evidence="4">The sequence shown here is derived from an EMBL/GenBank/DDBJ whole genome shotgun (WGS) entry which is preliminary data.</text>
</comment>
<organism evidence="4 5">
    <name type="scientific">Mesobacillus subterraneus</name>
    <dbReference type="NCBI Taxonomy" id="285983"/>
    <lineage>
        <taxon>Bacteria</taxon>
        <taxon>Bacillati</taxon>
        <taxon>Bacillota</taxon>
        <taxon>Bacilli</taxon>
        <taxon>Bacillales</taxon>
        <taxon>Bacillaceae</taxon>
        <taxon>Mesobacillus</taxon>
    </lineage>
</organism>
<reference evidence="5" key="1">
    <citation type="submission" date="2018-12" db="EMBL/GenBank/DDBJ databases">
        <title>Bacillus chawlae sp. nov., Bacillus glennii sp. nov., and Bacillus saganii sp. nov. Isolated from the Vehicle Assembly Building at Kennedy Space Center where the Viking Spacecraft were Assembled.</title>
        <authorList>
            <person name="Seuylemezian A."/>
            <person name="Vaishampayan P."/>
        </authorList>
    </citation>
    <scope>NUCLEOTIDE SEQUENCE [LARGE SCALE GENOMIC DNA]</scope>
    <source>
        <strain evidence="5">DSM 13966</strain>
    </source>
</reference>
<evidence type="ECO:0000313" key="5">
    <source>
        <dbReference type="Proteomes" id="UP000279911"/>
    </source>
</evidence>
<dbReference type="AlphaFoldDB" id="A0A427TUZ5"/>
<dbReference type="EMBL" id="RSFW01000009">
    <property type="protein sequence ID" value="RSD28294.1"/>
    <property type="molecule type" value="Genomic_DNA"/>
</dbReference>
<dbReference type="Proteomes" id="UP000279911">
    <property type="component" value="Unassembled WGS sequence"/>
</dbReference>
<gene>
    <name evidence="4" type="ORF">EJA10_06500</name>
</gene>
<evidence type="ECO:0000256" key="3">
    <source>
        <dbReference type="SAM" id="Phobius"/>
    </source>
</evidence>
<evidence type="ECO:0000256" key="1">
    <source>
        <dbReference type="ARBA" id="ARBA00009108"/>
    </source>
</evidence>
<keyword evidence="3" id="KW-1133">Transmembrane helix</keyword>
<accession>A0A427TUZ5</accession>
<evidence type="ECO:0000313" key="4">
    <source>
        <dbReference type="EMBL" id="RSD28294.1"/>
    </source>
</evidence>
<dbReference type="PANTHER" id="PTHR37313:SF2">
    <property type="entry name" value="UPF0749 PROTEIN YLXX"/>
    <property type="match status" value="1"/>
</dbReference>
<comment type="similarity">
    <text evidence="1">Belongs to the UPF0749 family.</text>
</comment>